<dbReference type="EMBL" id="VVUY01000025">
    <property type="protein sequence ID" value="KAA2556838.1"/>
    <property type="molecule type" value="Genomic_DNA"/>
</dbReference>
<keyword evidence="2" id="KW-0548">Nucleotidyltransferase</keyword>
<evidence type="ECO:0000256" key="6">
    <source>
        <dbReference type="ARBA" id="ARBA00022842"/>
    </source>
</evidence>
<keyword evidence="7" id="KW-0546">Nucleotide metabolism</keyword>
<dbReference type="EMBL" id="VVXH01000041">
    <property type="protein sequence ID" value="KAA2373860.1"/>
    <property type="molecule type" value="Genomic_DNA"/>
</dbReference>
<sequence>MINMNTEQVKQFDSIFNALSESLDITETQYEAAVRSYRAVGDWLAKADSVLVSYNPIIRAQGSFMLGTMIRPLNEQDDLDIDLVCELTGKGASWTQYDLKHKVGNRLKDHETYKRMLDEEGRRCWTLKYAQESNYHMDILPCLVAKDYKTVMERSFSASLGAIRELDNLAIRITDKESANYRYDPSPENWMKSNPFGYGIWFIQRATAGDRQKMMLLAESVRAVPKYQSNKTPLQRAVQILKRHRDIMFAGDEDKPVSIIITTLAAKAYQGEGSITEALQTILIHMDKYILNEFDPQSGKTIKKVENPVNPEENFADKWIEHPKRQDNFYKWLEKVRKDLSLILQLRGMHVIAESMMPRFGRQAVSQGFDSLAEKARSLRESGTMKMAAGSGILGSAGSVSAKAHHFFGNHE</sequence>
<evidence type="ECO:0000259" key="11">
    <source>
        <dbReference type="Pfam" id="PF21654"/>
    </source>
</evidence>
<reference evidence="14 15" key="1">
    <citation type="journal article" date="2019" name="Nat. Med.">
        <title>A library of human gut bacterial isolates paired with longitudinal multiomics data enables mechanistic microbiome research.</title>
        <authorList>
            <person name="Poyet M."/>
            <person name="Groussin M."/>
            <person name="Gibbons S.M."/>
            <person name="Avila-Pacheco J."/>
            <person name="Jiang X."/>
            <person name="Kearney S.M."/>
            <person name="Perrotta A.R."/>
            <person name="Berdy B."/>
            <person name="Zhao S."/>
            <person name="Lieberman T.D."/>
            <person name="Swanson P.K."/>
            <person name="Smith M."/>
            <person name="Roesemann S."/>
            <person name="Alexander J.E."/>
            <person name="Rich S.A."/>
            <person name="Livny J."/>
            <person name="Vlamakis H."/>
            <person name="Clish C."/>
            <person name="Bullock K."/>
            <person name="Deik A."/>
            <person name="Scott J."/>
            <person name="Pierce K.A."/>
            <person name="Xavier R.J."/>
            <person name="Alm E.J."/>
        </authorList>
    </citation>
    <scope>NUCLEOTIDE SEQUENCE [LARGE SCALE GENOMIC DNA]</scope>
    <source>
        <strain evidence="13 15">BIOML-A204</strain>
        <strain evidence="12 14">BIOML-A266</strain>
    </source>
</reference>
<dbReference type="InterPro" id="IPR048445">
    <property type="entry name" value="DncV-like_NTFase"/>
</dbReference>
<dbReference type="GO" id="GO:0005524">
    <property type="term" value="F:ATP binding"/>
    <property type="evidence" value="ECO:0007669"/>
    <property type="project" value="UniProtKB-KW"/>
</dbReference>
<proteinExistence type="predicted"/>
<keyword evidence="1 12" id="KW-0808">Transferase</keyword>
<comment type="catalytic activity">
    <reaction evidence="10">
        <text>GTP + ATP = 3',3'-cGAMP + 2 diphosphate</text>
        <dbReference type="Rhea" id="RHEA:35647"/>
        <dbReference type="ChEBI" id="CHEBI:30616"/>
        <dbReference type="ChEBI" id="CHEBI:33019"/>
        <dbReference type="ChEBI" id="CHEBI:37565"/>
        <dbReference type="ChEBI" id="CHEBI:71501"/>
    </reaction>
    <physiologicalReaction direction="left-to-right" evidence="10">
        <dbReference type="Rhea" id="RHEA:35648"/>
    </physiologicalReaction>
</comment>
<protein>
    <recommendedName>
        <fullName evidence="9">Cyclic GMP-AMP synthase</fullName>
    </recommendedName>
</protein>
<dbReference type="GO" id="GO:0051607">
    <property type="term" value="P:defense response to virus"/>
    <property type="evidence" value="ECO:0007669"/>
    <property type="project" value="UniProtKB-KW"/>
</dbReference>
<feature type="domain" description="Cyclic GMP-AMP synthase DncV-like nucleotidyltransferase" evidence="11">
    <location>
        <begin position="58"/>
        <end position="139"/>
    </location>
</feature>
<evidence type="ECO:0000256" key="3">
    <source>
        <dbReference type="ARBA" id="ARBA00022723"/>
    </source>
</evidence>
<evidence type="ECO:0000256" key="2">
    <source>
        <dbReference type="ARBA" id="ARBA00022695"/>
    </source>
</evidence>
<dbReference type="Proteomes" id="UP000323119">
    <property type="component" value="Unassembled WGS sequence"/>
</dbReference>
<dbReference type="GO" id="GO:0046872">
    <property type="term" value="F:metal ion binding"/>
    <property type="evidence" value="ECO:0007669"/>
    <property type="project" value="UniProtKB-KW"/>
</dbReference>
<dbReference type="CDD" id="cd05400">
    <property type="entry name" value="NT_2-5OAS_ClassI-CCAase"/>
    <property type="match status" value="1"/>
</dbReference>
<evidence type="ECO:0000256" key="8">
    <source>
        <dbReference type="ARBA" id="ARBA00023118"/>
    </source>
</evidence>
<keyword evidence="4" id="KW-0547">Nucleotide-binding</keyword>
<comment type="caution">
    <text evidence="12">The sequence shown here is derived from an EMBL/GenBank/DDBJ whole genome shotgun (WGS) entry which is preliminary data.</text>
</comment>
<keyword evidence="6" id="KW-0460">Magnesium</keyword>
<accession>A0A5B3GK31</accession>
<evidence type="ECO:0000313" key="14">
    <source>
        <dbReference type="Proteomes" id="UP000322940"/>
    </source>
</evidence>
<evidence type="ECO:0000256" key="1">
    <source>
        <dbReference type="ARBA" id="ARBA00022679"/>
    </source>
</evidence>
<name>A0A5B3GK31_9BACT</name>
<evidence type="ECO:0000256" key="7">
    <source>
        <dbReference type="ARBA" id="ARBA00023080"/>
    </source>
</evidence>
<dbReference type="InterPro" id="IPR006116">
    <property type="entry name" value="NT_2-5OAS_ClassI-CCAase"/>
</dbReference>
<evidence type="ECO:0000256" key="5">
    <source>
        <dbReference type="ARBA" id="ARBA00022840"/>
    </source>
</evidence>
<evidence type="ECO:0000313" key="13">
    <source>
        <dbReference type="EMBL" id="KAA2556838.1"/>
    </source>
</evidence>
<evidence type="ECO:0000256" key="9">
    <source>
        <dbReference type="ARBA" id="ARBA00044145"/>
    </source>
</evidence>
<dbReference type="Pfam" id="PF21654">
    <property type="entry name" value="DncV-like_NTFase"/>
    <property type="match status" value="1"/>
</dbReference>
<dbReference type="GO" id="GO:0016779">
    <property type="term" value="F:nucleotidyltransferase activity"/>
    <property type="evidence" value="ECO:0007669"/>
    <property type="project" value="UniProtKB-KW"/>
</dbReference>
<dbReference type="Proteomes" id="UP000322940">
    <property type="component" value="Unassembled WGS sequence"/>
</dbReference>
<keyword evidence="3" id="KW-0479">Metal-binding</keyword>
<evidence type="ECO:0000256" key="4">
    <source>
        <dbReference type="ARBA" id="ARBA00022741"/>
    </source>
</evidence>
<evidence type="ECO:0000313" key="15">
    <source>
        <dbReference type="Proteomes" id="UP000323119"/>
    </source>
</evidence>
<dbReference type="AlphaFoldDB" id="A0A5B3GK31"/>
<evidence type="ECO:0000313" key="12">
    <source>
        <dbReference type="EMBL" id="KAA2373860.1"/>
    </source>
</evidence>
<dbReference type="GO" id="GO:0009117">
    <property type="term" value="P:nucleotide metabolic process"/>
    <property type="evidence" value="ECO:0007669"/>
    <property type="project" value="UniProtKB-KW"/>
</dbReference>
<gene>
    <name evidence="13" type="ORF">F2S36_14945</name>
    <name evidence="12" type="ORF">F2Y10_16505</name>
</gene>
<keyword evidence="5" id="KW-0067">ATP-binding</keyword>
<evidence type="ECO:0000256" key="10">
    <source>
        <dbReference type="ARBA" id="ARBA00048304"/>
    </source>
</evidence>
<keyword evidence="8" id="KW-0051">Antiviral defense</keyword>
<organism evidence="12 14">
    <name type="scientific">Alistipes onderdonkii</name>
    <dbReference type="NCBI Taxonomy" id="328813"/>
    <lineage>
        <taxon>Bacteria</taxon>
        <taxon>Pseudomonadati</taxon>
        <taxon>Bacteroidota</taxon>
        <taxon>Bacteroidia</taxon>
        <taxon>Bacteroidales</taxon>
        <taxon>Rikenellaceae</taxon>
        <taxon>Alistipes</taxon>
    </lineage>
</organism>